<dbReference type="InterPro" id="IPR043129">
    <property type="entry name" value="ATPase_NBD"/>
</dbReference>
<protein>
    <submittedName>
        <fullName evidence="3">ROK family transcriptional regulator</fullName>
    </submittedName>
</protein>
<evidence type="ECO:0000313" key="3">
    <source>
        <dbReference type="EMBL" id="UOE43047.1"/>
    </source>
</evidence>
<dbReference type="Proteomes" id="UP000832097">
    <property type="component" value="Chromosome"/>
</dbReference>
<dbReference type="SUPFAM" id="SSF53067">
    <property type="entry name" value="Actin-like ATPase domain"/>
    <property type="match status" value="1"/>
</dbReference>
<evidence type="ECO:0000313" key="4">
    <source>
        <dbReference type="Proteomes" id="UP000832097"/>
    </source>
</evidence>
<evidence type="ECO:0000259" key="2">
    <source>
        <dbReference type="Pfam" id="PF12802"/>
    </source>
</evidence>
<dbReference type="InterPro" id="IPR000835">
    <property type="entry name" value="HTH_MarR-typ"/>
</dbReference>
<dbReference type="SUPFAM" id="SSF46785">
    <property type="entry name" value="Winged helix' DNA-binding domain"/>
    <property type="match status" value="1"/>
</dbReference>
<sequence length="420" mass="43394">MAGTDERGSTRSLVLRAIRAGGTVSRTELADATGLAGASITRIVRGLIDEGLVTEVGLAESRGGTPRRLLELDPAARYAAGVHLDRHGSHIVLTDLAGRVVARDDGAGFGPSPMETLVSLAERIADLVDSVGVPPERILGIGLGSYGPQDRRTRRIRSGYVDAEWQGTDVCGVLEHLTGLPVALENDALAVAVGELWSGGMPPTATYAVVYLAGGIGGGVVVGGRAYRGSSSNGVELGHITIDHAGALCTCGNRGCLDNIAGPHAVVERAIADTDLGERLGLTGTEASIATDFRLITDAAADGNRIAHELIEHSARAIATGAVTLANLFDLDSVVLAGPGYGRMLPVYRDAVADALDRSFFARALHVVTATASTSTTEAVAFGAAASVLESAFGPDDAADALVPFPRHRPITRPAYQELT</sequence>
<comment type="similarity">
    <text evidence="1">Belongs to the ROK (NagC/XylR) family.</text>
</comment>
<dbReference type="Gene3D" id="3.30.420.40">
    <property type="match status" value="2"/>
</dbReference>
<dbReference type="InterPro" id="IPR000600">
    <property type="entry name" value="ROK"/>
</dbReference>
<dbReference type="Pfam" id="PF12802">
    <property type="entry name" value="MarR_2"/>
    <property type="match status" value="1"/>
</dbReference>
<keyword evidence="4" id="KW-1185">Reference proteome</keyword>
<evidence type="ECO:0000256" key="1">
    <source>
        <dbReference type="ARBA" id="ARBA00006479"/>
    </source>
</evidence>
<organism evidence="3 4">
    <name type="scientific">Agromyces larvae</name>
    <dbReference type="NCBI Taxonomy" id="2929802"/>
    <lineage>
        <taxon>Bacteria</taxon>
        <taxon>Bacillati</taxon>
        <taxon>Actinomycetota</taxon>
        <taxon>Actinomycetes</taxon>
        <taxon>Micrococcales</taxon>
        <taxon>Microbacteriaceae</taxon>
        <taxon>Agromyces</taxon>
    </lineage>
</organism>
<accession>A0ABY4BV00</accession>
<dbReference type="Gene3D" id="1.10.10.10">
    <property type="entry name" value="Winged helix-like DNA-binding domain superfamily/Winged helix DNA-binding domain"/>
    <property type="match status" value="1"/>
</dbReference>
<dbReference type="PANTHER" id="PTHR18964">
    <property type="entry name" value="ROK (REPRESSOR, ORF, KINASE) FAMILY"/>
    <property type="match status" value="1"/>
</dbReference>
<dbReference type="InterPro" id="IPR036388">
    <property type="entry name" value="WH-like_DNA-bd_sf"/>
</dbReference>
<dbReference type="PANTHER" id="PTHR18964:SF149">
    <property type="entry name" value="BIFUNCTIONAL UDP-N-ACETYLGLUCOSAMINE 2-EPIMERASE_N-ACETYLMANNOSAMINE KINASE"/>
    <property type="match status" value="1"/>
</dbReference>
<name>A0ABY4BV00_9MICO</name>
<feature type="domain" description="HTH marR-type" evidence="2">
    <location>
        <begin position="12"/>
        <end position="55"/>
    </location>
</feature>
<dbReference type="Pfam" id="PF00480">
    <property type="entry name" value="ROK"/>
    <property type="match status" value="1"/>
</dbReference>
<reference evidence="3 4" key="1">
    <citation type="submission" date="2022-03" db="EMBL/GenBank/DDBJ databases">
        <title>Mucilaginibacter sp. isolated from the gut of Protaetia brevitarsis seulensis larvae.</title>
        <authorList>
            <person name="Won M."/>
            <person name="Kim S.-J."/>
            <person name="Kwon S.-W."/>
        </authorList>
    </citation>
    <scope>NUCLEOTIDE SEQUENCE [LARGE SCALE GENOMIC DNA]</scope>
    <source>
        <strain evidence="3 4">CFWR-12</strain>
    </source>
</reference>
<dbReference type="InterPro" id="IPR036390">
    <property type="entry name" value="WH_DNA-bd_sf"/>
</dbReference>
<dbReference type="RefSeq" id="WP_243554015.1">
    <property type="nucleotide sequence ID" value="NZ_CP094528.1"/>
</dbReference>
<dbReference type="EMBL" id="CP094528">
    <property type="protein sequence ID" value="UOE43047.1"/>
    <property type="molecule type" value="Genomic_DNA"/>
</dbReference>
<proteinExistence type="inferred from homology"/>
<gene>
    <name evidence="3" type="ORF">MTO99_12710</name>
</gene>